<dbReference type="PANTHER" id="PTHR12021:SF11">
    <property type="entry name" value="THYMOSIN BETA-15A-RELATED"/>
    <property type="match status" value="1"/>
</dbReference>
<dbReference type="GO" id="GO:0005856">
    <property type="term" value="C:cytoskeleton"/>
    <property type="evidence" value="ECO:0007669"/>
    <property type="project" value="UniProtKB-SubCell"/>
</dbReference>
<evidence type="ECO:0000256" key="4">
    <source>
        <dbReference type="ARBA" id="ARBA00023212"/>
    </source>
</evidence>
<reference evidence="7" key="1">
    <citation type="submission" date="2019-10" db="EMBL/GenBank/DDBJ databases">
        <title>Corvus moneduloides (New Caledonian crow) genome, bCorMon1, primary haplotype.</title>
        <authorList>
            <person name="Rutz C."/>
            <person name="Fungtammasan C."/>
            <person name="Mountcastle J."/>
            <person name="Formenti G."/>
            <person name="Chow W."/>
            <person name="Howe K."/>
            <person name="Steele M.P."/>
            <person name="Fernandes J."/>
            <person name="Gilbert M.T.P."/>
            <person name="Fedrigo O."/>
            <person name="Jarvis E.D."/>
            <person name="Gemmell N."/>
        </authorList>
    </citation>
    <scope>NUCLEOTIDE SEQUENCE [LARGE SCALE GENOMIC DNA]</scope>
</reference>
<dbReference type="PANTHER" id="PTHR12021">
    <property type="entry name" value="THYMOSIN BETA"/>
    <property type="match status" value="1"/>
</dbReference>
<evidence type="ECO:0000256" key="3">
    <source>
        <dbReference type="ARBA" id="ARBA00022490"/>
    </source>
</evidence>
<dbReference type="GO" id="GO:0007015">
    <property type="term" value="P:actin filament organization"/>
    <property type="evidence" value="ECO:0007669"/>
    <property type="project" value="InterPro"/>
</dbReference>
<dbReference type="GO" id="GO:0030334">
    <property type="term" value="P:regulation of cell migration"/>
    <property type="evidence" value="ECO:0007669"/>
    <property type="project" value="TreeGrafter"/>
</dbReference>
<feature type="region of interest" description="Disordered" evidence="5">
    <location>
        <begin position="80"/>
        <end position="165"/>
    </location>
</feature>
<dbReference type="GO" id="GO:0003785">
    <property type="term" value="F:actin monomer binding"/>
    <property type="evidence" value="ECO:0007669"/>
    <property type="project" value="InterPro"/>
</dbReference>
<dbReference type="CDD" id="cd22059">
    <property type="entry name" value="WH2_BetaT"/>
    <property type="match status" value="1"/>
</dbReference>
<dbReference type="Ensembl" id="ENSCMUT00000033662.1">
    <property type="protein sequence ID" value="ENSCMUP00000034649.1"/>
    <property type="gene ID" value="ENSCMUG00000018394.1"/>
</dbReference>
<dbReference type="InterPro" id="IPR038386">
    <property type="entry name" value="Beta-thymosin_sf"/>
</dbReference>
<dbReference type="PROSITE" id="PS00500">
    <property type="entry name" value="THYMOSIN_B4"/>
    <property type="match status" value="1"/>
</dbReference>
<dbReference type="InterPro" id="IPR001152">
    <property type="entry name" value="Beta-thymosin"/>
</dbReference>
<comment type="subcellular location">
    <subcellularLocation>
        <location evidence="1">Cytoplasm</location>
        <location evidence="1">Cytoskeleton</location>
    </subcellularLocation>
</comment>
<name>A0A8U7N7L1_CORMO</name>
<comment type="similarity">
    <text evidence="2">Belongs to the thymosin beta family.</text>
</comment>
<dbReference type="Gene3D" id="1.20.5.520">
    <property type="entry name" value="Single helix bin"/>
    <property type="match status" value="1"/>
</dbReference>
<evidence type="ECO:0000313" key="6">
    <source>
        <dbReference type="Ensembl" id="ENSCMUP00000034649.1"/>
    </source>
</evidence>
<feature type="region of interest" description="Disordered" evidence="5">
    <location>
        <begin position="181"/>
        <end position="209"/>
    </location>
</feature>
<evidence type="ECO:0000256" key="1">
    <source>
        <dbReference type="ARBA" id="ARBA00004245"/>
    </source>
</evidence>
<dbReference type="Pfam" id="PF01290">
    <property type="entry name" value="Thymosin"/>
    <property type="match status" value="1"/>
</dbReference>
<accession>A0A8U7N7L1</accession>
<dbReference type="SMART" id="SM00152">
    <property type="entry name" value="THY"/>
    <property type="match status" value="1"/>
</dbReference>
<feature type="compositionally biased region" description="Low complexity" evidence="5">
    <location>
        <begin position="110"/>
        <end position="123"/>
    </location>
</feature>
<reference evidence="6" key="3">
    <citation type="submission" date="2025-09" db="UniProtKB">
        <authorList>
            <consortium name="Ensembl"/>
        </authorList>
    </citation>
    <scope>IDENTIFICATION</scope>
</reference>
<reference evidence="6" key="2">
    <citation type="submission" date="2025-08" db="UniProtKB">
        <authorList>
            <consortium name="Ensembl"/>
        </authorList>
    </citation>
    <scope>IDENTIFICATION</scope>
</reference>
<evidence type="ECO:0000313" key="7">
    <source>
        <dbReference type="Proteomes" id="UP000694553"/>
    </source>
</evidence>
<feature type="compositionally biased region" description="Basic and acidic residues" evidence="5">
    <location>
        <begin position="185"/>
        <end position="209"/>
    </location>
</feature>
<organism evidence="6 7">
    <name type="scientific">Corvus moneduloides</name>
    <name type="common">New Caledonian crow</name>
    <dbReference type="NCBI Taxonomy" id="1196302"/>
    <lineage>
        <taxon>Eukaryota</taxon>
        <taxon>Metazoa</taxon>
        <taxon>Chordata</taxon>
        <taxon>Craniata</taxon>
        <taxon>Vertebrata</taxon>
        <taxon>Euteleostomi</taxon>
        <taxon>Archelosauria</taxon>
        <taxon>Archosauria</taxon>
        <taxon>Dinosauria</taxon>
        <taxon>Saurischia</taxon>
        <taxon>Theropoda</taxon>
        <taxon>Coelurosauria</taxon>
        <taxon>Aves</taxon>
        <taxon>Neognathae</taxon>
        <taxon>Neoaves</taxon>
        <taxon>Telluraves</taxon>
        <taxon>Australaves</taxon>
        <taxon>Passeriformes</taxon>
        <taxon>Corvoidea</taxon>
        <taxon>Corvidae</taxon>
        <taxon>Corvus</taxon>
    </lineage>
</organism>
<evidence type="ECO:0000256" key="5">
    <source>
        <dbReference type="SAM" id="MobiDB-lite"/>
    </source>
</evidence>
<dbReference type="GO" id="GO:0005737">
    <property type="term" value="C:cytoplasm"/>
    <property type="evidence" value="ECO:0007669"/>
    <property type="project" value="TreeGrafter"/>
</dbReference>
<dbReference type="Proteomes" id="UP000694553">
    <property type="component" value="Unassembled WGS sequence"/>
</dbReference>
<gene>
    <name evidence="6" type="primary">TMSB15B</name>
</gene>
<feature type="region of interest" description="Disordered" evidence="5">
    <location>
        <begin position="1"/>
        <end position="44"/>
    </location>
</feature>
<keyword evidence="4" id="KW-0206">Cytoskeleton</keyword>
<dbReference type="FunFam" id="1.20.5.520:FF:000001">
    <property type="entry name" value="Thymosin beta"/>
    <property type="match status" value="1"/>
</dbReference>
<protein>
    <submittedName>
        <fullName evidence="6">Thymosin beta 15B</fullName>
    </submittedName>
</protein>
<evidence type="ECO:0000256" key="2">
    <source>
        <dbReference type="ARBA" id="ARBA00009511"/>
    </source>
</evidence>
<keyword evidence="3" id="KW-0963">Cytoplasm</keyword>
<proteinExistence type="inferred from homology"/>
<sequence>MGARAGRRPGYKRLRPARRALQTHLDTQGAGPAPIAHRIRRTPHPPHIAPHSAAGTGWAAEAGGPRAALLRGGTRRGAPGWGLRARRVPGGTWLPDAGRAPPACAGTGEPPRTAGRARGAARCPGRRRAPPCAIVRGGGRGGPGPPLSSRPHPSADCGGGLAGKMCDKPDLSEVEKFDKKKLKKTNTEEKNTLPSKETIEQEKECVKSS</sequence>
<feature type="compositionally biased region" description="Basic residues" evidence="5">
    <location>
        <begin position="1"/>
        <end position="18"/>
    </location>
</feature>
<keyword evidence="7" id="KW-1185">Reference proteome</keyword>
<dbReference type="AlphaFoldDB" id="A0A8U7N7L1"/>